<dbReference type="GeneID" id="109462076"/>
<dbReference type="CDD" id="cd23963">
    <property type="entry name" value="GT29_ST8SIA"/>
    <property type="match status" value="1"/>
</dbReference>
<dbReference type="KEGG" id="bbel:109462076"/>
<dbReference type="OrthoDB" id="10264956at2759"/>
<dbReference type="GO" id="GO:0000139">
    <property type="term" value="C:Golgi membrane"/>
    <property type="evidence" value="ECO:0007669"/>
    <property type="project" value="UniProtKB-SubCell"/>
</dbReference>
<name>A0A6P4XU19_BRABE</name>
<dbReference type="PANTHER" id="PTHR11987:SF53">
    <property type="entry name" value="ALPHA-2,8-SIALYLTRANSFERASE 8F-LIKE"/>
    <property type="match status" value="1"/>
</dbReference>
<evidence type="ECO:0000256" key="4">
    <source>
        <dbReference type="ARBA" id="ARBA00022679"/>
    </source>
</evidence>
<reference evidence="12" key="1">
    <citation type="submission" date="2025-08" db="UniProtKB">
        <authorList>
            <consortium name="RefSeq"/>
        </authorList>
    </citation>
    <scope>IDENTIFICATION</scope>
    <source>
        <tissue evidence="12">Gonad</tissue>
    </source>
</reference>
<evidence type="ECO:0000313" key="11">
    <source>
        <dbReference type="Proteomes" id="UP000515135"/>
    </source>
</evidence>
<evidence type="ECO:0000256" key="1">
    <source>
        <dbReference type="ARBA" id="ARBA00004323"/>
    </source>
</evidence>
<evidence type="ECO:0000256" key="9">
    <source>
        <dbReference type="ARBA" id="ARBA00023136"/>
    </source>
</evidence>
<dbReference type="InterPro" id="IPR050943">
    <property type="entry name" value="Glycosyltr_29_Sialyltrsf"/>
</dbReference>
<dbReference type="InterPro" id="IPR038578">
    <property type="entry name" value="GT29-like_sf"/>
</dbReference>
<evidence type="ECO:0000256" key="6">
    <source>
        <dbReference type="ARBA" id="ARBA00022968"/>
    </source>
</evidence>
<keyword evidence="4" id="KW-0808">Transferase</keyword>
<keyword evidence="8" id="KW-0333">Golgi apparatus</keyword>
<gene>
    <name evidence="12" type="primary">LOC109462076</name>
</gene>
<keyword evidence="11" id="KW-1185">Reference proteome</keyword>
<evidence type="ECO:0000256" key="7">
    <source>
        <dbReference type="ARBA" id="ARBA00022989"/>
    </source>
</evidence>
<evidence type="ECO:0000256" key="5">
    <source>
        <dbReference type="ARBA" id="ARBA00022692"/>
    </source>
</evidence>
<keyword evidence="10" id="KW-0325">Glycoprotein</keyword>
<keyword evidence="5" id="KW-0812">Transmembrane</keyword>
<comment type="similarity">
    <text evidence="2">Belongs to the glycosyltransferase 29 family.</text>
</comment>
<sequence>MCETECLRSSRKIFVVCFPPLDGAPSEDSLVTAPVTTPPVPHLDPFVRELLDDPVFHNSSALAKNNATHRPPGELLRILGKIDSRPWSFNKLAVQQIRRELEESTHTRELLVLTQQNTQPNTSIGFAHRNNKFYIPESLHKYQPQEMPFANASYKECSIVGNSGILVNSGCGQRIDQAEFVIRFNFPPVLTKFMKDSGIRTHLFTCNADIVNTKFGHLKKSRWVSTFKNYVSVYKYYRSSVLTFPFMTPGKSKKILLDLQKILSDRNVPNKVFLNNPEHRRNMFDFWARRGLEERSLTSGFYMISAALSFCERVRVFGFWPFDRDRRASPLQYHHYGGNLRDKGADNPWHRMDREFYQLVQLHARGIIELVTKPCS</sequence>
<keyword evidence="7" id="KW-1133">Transmembrane helix</keyword>
<keyword evidence="3" id="KW-0328">Glycosyltransferase</keyword>
<accession>A0A6P4XU19</accession>
<dbReference type="Pfam" id="PF00777">
    <property type="entry name" value="Glyco_transf_29"/>
    <property type="match status" value="1"/>
</dbReference>
<dbReference type="RefSeq" id="XP_019614134.1">
    <property type="nucleotide sequence ID" value="XM_019758575.1"/>
</dbReference>
<dbReference type="Proteomes" id="UP000515135">
    <property type="component" value="Unplaced"/>
</dbReference>
<keyword evidence="9" id="KW-0472">Membrane</keyword>
<evidence type="ECO:0000256" key="8">
    <source>
        <dbReference type="ARBA" id="ARBA00023034"/>
    </source>
</evidence>
<dbReference type="AlphaFoldDB" id="A0A6P4XU19"/>
<dbReference type="Gene3D" id="3.90.1480.20">
    <property type="entry name" value="Glycosyl transferase family 29"/>
    <property type="match status" value="1"/>
</dbReference>
<dbReference type="PANTHER" id="PTHR11987">
    <property type="entry name" value="ALPHA-2,8-SIALYLTRANSFERASE"/>
    <property type="match status" value="1"/>
</dbReference>
<evidence type="ECO:0000256" key="2">
    <source>
        <dbReference type="ARBA" id="ARBA00006003"/>
    </source>
</evidence>
<proteinExistence type="inferred from homology"/>
<evidence type="ECO:0000313" key="12">
    <source>
        <dbReference type="RefSeq" id="XP_019614134.1"/>
    </source>
</evidence>
<dbReference type="InterPro" id="IPR001675">
    <property type="entry name" value="Glyco_trans_29"/>
</dbReference>
<dbReference type="GO" id="GO:0006491">
    <property type="term" value="P:N-glycan processing"/>
    <property type="evidence" value="ECO:0007669"/>
    <property type="project" value="TreeGrafter"/>
</dbReference>
<dbReference type="GO" id="GO:0003828">
    <property type="term" value="F:alpha-N-acetylneuraminate alpha-2,8-sialyltransferase activity"/>
    <property type="evidence" value="ECO:0007669"/>
    <property type="project" value="TreeGrafter"/>
</dbReference>
<dbReference type="GO" id="GO:0009311">
    <property type="term" value="P:oligosaccharide metabolic process"/>
    <property type="evidence" value="ECO:0007669"/>
    <property type="project" value="TreeGrafter"/>
</dbReference>
<organism evidence="11 12">
    <name type="scientific">Branchiostoma belcheri</name>
    <name type="common">Amphioxus</name>
    <dbReference type="NCBI Taxonomy" id="7741"/>
    <lineage>
        <taxon>Eukaryota</taxon>
        <taxon>Metazoa</taxon>
        <taxon>Chordata</taxon>
        <taxon>Cephalochordata</taxon>
        <taxon>Leptocardii</taxon>
        <taxon>Amphioxiformes</taxon>
        <taxon>Branchiostomatidae</taxon>
        <taxon>Branchiostoma</taxon>
    </lineage>
</organism>
<keyword evidence="6" id="KW-0735">Signal-anchor</keyword>
<evidence type="ECO:0000256" key="3">
    <source>
        <dbReference type="ARBA" id="ARBA00022676"/>
    </source>
</evidence>
<comment type="subcellular location">
    <subcellularLocation>
        <location evidence="1">Golgi apparatus membrane</location>
        <topology evidence="1">Single-pass type II membrane protein</topology>
    </subcellularLocation>
</comment>
<protein>
    <submittedName>
        <fullName evidence="12">Alpha-N-acetylneuraminide alpha-2,8-sialyltransferase-like</fullName>
    </submittedName>
</protein>
<evidence type="ECO:0000256" key="10">
    <source>
        <dbReference type="ARBA" id="ARBA00023180"/>
    </source>
</evidence>